<dbReference type="InterPro" id="IPR032421">
    <property type="entry name" value="PMT_4TMC"/>
</dbReference>
<evidence type="ECO:0000256" key="6">
    <source>
        <dbReference type="ARBA" id="ARBA00022679"/>
    </source>
</evidence>
<evidence type="ECO:0000256" key="1">
    <source>
        <dbReference type="ARBA" id="ARBA00004477"/>
    </source>
</evidence>
<feature type="transmembrane region" description="Helical" evidence="15">
    <location>
        <begin position="224"/>
        <end position="241"/>
    </location>
</feature>
<feature type="domain" description="MIR" evidence="16">
    <location>
        <begin position="311"/>
        <end position="365"/>
    </location>
</feature>
<dbReference type="Pfam" id="PF02366">
    <property type="entry name" value="PMT"/>
    <property type="match status" value="1"/>
</dbReference>
<dbReference type="Gene3D" id="2.80.10.50">
    <property type="match status" value="1"/>
</dbReference>
<evidence type="ECO:0000256" key="10">
    <source>
        <dbReference type="ARBA" id="ARBA00022989"/>
    </source>
</evidence>
<organism evidence="17 18">
    <name type="scientific">Australozyma saopauloensis</name>
    <dbReference type="NCBI Taxonomy" id="291208"/>
    <lineage>
        <taxon>Eukaryota</taxon>
        <taxon>Fungi</taxon>
        <taxon>Dikarya</taxon>
        <taxon>Ascomycota</taxon>
        <taxon>Saccharomycotina</taxon>
        <taxon>Pichiomycetes</taxon>
        <taxon>Metschnikowiaceae</taxon>
        <taxon>Australozyma</taxon>
    </lineage>
</organism>
<evidence type="ECO:0000313" key="17">
    <source>
        <dbReference type="EMBL" id="WPK25443.1"/>
    </source>
</evidence>
<keyword evidence="7 15" id="KW-0812">Transmembrane</keyword>
<comment type="catalytic activity">
    <reaction evidence="14 15">
        <text>a di-trans,poly-cis-dolichyl beta-D-mannosyl phosphate + L-seryl-[protein] = 3-O-(alpha-D-mannosyl)-L-seryl-[protein] + a di-trans,poly-cis-dolichyl phosphate + H(+)</text>
        <dbReference type="Rhea" id="RHEA:17377"/>
        <dbReference type="Rhea" id="RHEA-COMP:9863"/>
        <dbReference type="Rhea" id="RHEA-COMP:13546"/>
        <dbReference type="Rhea" id="RHEA-COMP:19498"/>
        <dbReference type="Rhea" id="RHEA-COMP:19501"/>
        <dbReference type="ChEBI" id="CHEBI:15378"/>
        <dbReference type="ChEBI" id="CHEBI:29999"/>
        <dbReference type="ChEBI" id="CHEBI:57683"/>
        <dbReference type="ChEBI" id="CHEBI:58211"/>
        <dbReference type="ChEBI" id="CHEBI:137321"/>
        <dbReference type="EC" id="2.4.1.109"/>
    </reaction>
</comment>
<comment type="subcellular location">
    <subcellularLocation>
        <location evidence="1 15">Endoplasmic reticulum membrane</location>
        <topology evidence="1 15">Multi-pass membrane protein</topology>
    </subcellularLocation>
</comment>
<feature type="transmembrane region" description="Helical" evidence="15">
    <location>
        <begin position="253"/>
        <end position="273"/>
    </location>
</feature>
<sequence length="735" mass="83501">MKATQRKDDSVSRGVKLQPFRSSKLTPNASSLEHLDHLLLFALTASAVLLRTYKLTEPPKVVFDEVNFGSFVQEYFLGRFFIDVHPPLVKLIYYAIAVLFRWDGEFDFDKIGAVYDSSTPYVAMRLFSAICGALTVPVTYLTLRASFCRSSVAAFGAFLVLVENSMATQSRFILLDAPLILFTALAVCSFQHFQQHSFGSRGYFTQLTATGIFLGLAVSTKLTGLFTIAWVGLWTAYSLWVRIGDLTVPVSSIVLDLACRLIGLLGLPLTIYMQIFSLHFQLLPYNGSGSGAVSPAFQAGFLDSDHLRNYAADVSFGSVITLRHHRLDTYLHSHSYVYKLGSGQQQVTMYGFSGDKNSEWIIESAGTNFEGKFDQKFRPVRHGDYVKLYHKSTQKYLRANDVRPPNSEHDYSNEVSCLGNRTDTEHSDYEWLVQITDVAPHANETARKTLKATQSIFKLVHKGTSCTLMGQNVFLPDWAFHQNQVLCMNDPTNTNIMWYIEKNTHPMIDDNLTDFPRIDLPQLLFFQKFVEYHAAMWRINNGFVKKHEYESLPHSWFFPIRGIAFFSNGHGSKNLTDEPGSHIYMLGNMAVYGFGIIIVLIFGIRYSFYLLKHINPFGVAPERVSTTQFFIKSAQYVSGWFFQFYPFVYLERKLFAHHYLSSVYFLILATAQFAEYQMCSHKIGGWVTMVVIGASAAYVYWTLFPLVSGSGWTVQQCQAAKWLPTWDFDCMAYSE</sequence>
<feature type="transmembrane region" description="Helical" evidence="15">
    <location>
        <begin position="80"/>
        <end position="102"/>
    </location>
</feature>
<evidence type="ECO:0000256" key="15">
    <source>
        <dbReference type="RuleBase" id="RU367007"/>
    </source>
</evidence>
<dbReference type="Pfam" id="PF02815">
    <property type="entry name" value="MIR"/>
    <property type="match status" value="1"/>
</dbReference>
<keyword evidence="12" id="KW-0325">Glycoprotein</keyword>
<feature type="domain" description="MIR" evidence="16">
    <location>
        <begin position="447"/>
        <end position="503"/>
    </location>
</feature>
<keyword evidence="6 15" id="KW-0808">Transferase</keyword>
<evidence type="ECO:0000256" key="4">
    <source>
        <dbReference type="ARBA" id="ARBA00012839"/>
    </source>
</evidence>
<feature type="domain" description="MIR" evidence="16">
    <location>
        <begin position="377"/>
        <end position="436"/>
    </location>
</feature>
<keyword evidence="5 15" id="KW-0328">Glycosyltransferase</keyword>
<dbReference type="GeneID" id="88173824"/>
<accession>A0AAX4HA99</accession>
<feature type="transmembrane region" description="Helical" evidence="15">
    <location>
        <begin position="172"/>
        <end position="190"/>
    </location>
</feature>
<comment type="similarity">
    <text evidence="3 15">Belongs to the glycosyltransferase 39 family.</text>
</comment>
<evidence type="ECO:0000259" key="16">
    <source>
        <dbReference type="PROSITE" id="PS50919"/>
    </source>
</evidence>
<comment type="function">
    <text evidence="15">Transfers mannose from Dol-P-mannose to Ser or Thr residues on proteins.</text>
</comment>
<dbReference type="KEGG" id="asau:88173824"/>
<dbReference type="AlphaFoldDB" id="A0AAX4HA99"/>
<dbReference type="RefSeq" id="XP_062877825.1">
    <property type="nucleotide sequence ID" value="XM_063021755.1"/>
</dbReference>
<evidence type="ECO:0000256" key="8">
    <source>
        <dbReference type="ARBA" id="ARBA00022737"/>
    </source>
</evidence>
<keyword evidence="9 15" id="KW-0256">Endoplasmic reticulum</keyword>
<dbReference type="InterPro" id="IPR016093">
    <property type="entry name" value="MIR_motif"/>
</dbReference>
<keyword evidence="18" id="KW-1185">Reference proteome</keyword>
<dbReference type="Pfam" id="PF16192">
    <property type="entry name" value="PMT_4TMC"/>
    <property type="match status" value="1"/>
</dbReference>
<dbReference type="InterPro" id="IPR036300">
    <property type="entry name" value="MIR_dom_sf"/>
</dbReference>
<dbReference type="PROSITE" id="PS50919">
    <property type="entry name" value="MIR"/>
    <property type="match status" value="3"/>
</dbReference>
<name>A0AAX4HA99_9ASCO</name>
<evidence type="ECO:0000256" key="7">
    <source>
        <dbReference type="ARBA" id="ARBA00022692"/>
    </source>
</evidence>
<evidence type="ECO:0000256" key="3">
    <source>
        <dbReference type="ARBA" id="ARBA00007222"/>
    </source>
</evidence>
<evidence type="ECO:0000256" key="5">
    <source>
        <dbReference type="ARBA" id="ARBA00022676"/>
    </source>
</evidence>
<feature type="transmembrane region" description="Helical" evidence="15">
    <location>
        <begin position="122"/>
        <end position="143"/>
    </location>
</feature>
<comment type="catalytic activity">
    <reaction evidence="13 15">
        <text>a di-trans,poly-cis-dolichyl beta-D-mannosyl phosphate + L-threonyl-[protein] = 3-O-(alpha-D-mannosyl)-L-threonyl-[protein] + a di-trans,poly-cis-dolichyl phosphate + H(+)</text>
        <dbReference type="Rhea" id="RHEA:53396"/>
        <dbReference type="Rhea" id="RHEA-COMP:11060"/>
        <dbReference type="Rhea" id="RHEA-COMP:13547"/>
        <dbReference type="Rhea" id="RHEA-COMP:19498"/>
        <dbReference type="Rhea" id="RHEA-COMP:19501"/>
        <dbReference type="ChEBI" id="CHEBI:15378"/>
        <dbReference type="ChEBI" id="CHEBI:30013"/>
        <dbReference type="ChEBI" id="CHEBI:57683"/>
        <dbReference type="ChEBI" id="CHEBI:58211"/>
        <dbReference type="ChEBI" id="CHEBI:137323"/>
        <dbReference type="EC" id="2.4.1.109"/>
    </reaction>
</comment>
<dbReference type="Proteomes" id="UP001338582">
    <property type="component" value="Chromosome 3"/>
</dbReference>
<dbReference type="EMBL" id="CP138896">
    <property type="protein sequence ID" value="WPK25443.1"/>
    <property type="molecule type" value="Genomic_DNA"/>
</dbReference>
<protein>
    <recommendedName>
        <fullName evidence="4 15">Dolichyl-phosphate-mannose--protein mannosyltransferase</fullName>
        <ecNumber evidence="4 15">2.4.1.109</ecNumber>
    </recommendedName>
</protein>
<feature type="transmembrane region" description="Helical" evidence="15">
    <location>
        <begin position="583"/>
        <end position="608"/>
    </location>
</feature>
<dbReference type="InterPro" id="IPR027005">
    <property type="entry name" value="PMT-like"/>
</dbReference>
<evidence type="ECO:0000313" key="18">
    <source>
        <dbReference type="Proteomes" id="UP001338582"/>
    </source>
</evidence>
<dbReference type="SUPFAM" id="SSF82109">
    <property type="entry name" value="MIR domain"/>
    <property type="match status" value="1"/>
</dbReference>
<comment type="pathway">
    <text evidence="2 15">Protein modification; protein glycosylation.</text>
</comment>
<evidence type="ECO:0000256" key="2">
    <source>
        <dbReference type="ARBA" id="ARBA00004922"/>
    </source>
</evidence>
<dbReference type="EC" id="2.4.1.109" evidence="4 15"/>
<feature type="transmembrane region" description="Helical" evidence="15">
    <location>
        <begin position="654"/>
        <end position="671"/>
    </location>
</feature>
<evidence type="ECO:0000256" key="13">
    <source>
        <dbReference type="ARBA" id="ARBA00045085"/>
    </source>
</evidence>
<keyword evidence="11 15" id="KW-0472">Membrane</keyword>
<proteinExistence type="inferred from homology"/>
<evidence type="ECO:0000256" key="12">
    <source>
        <dbReference type="ARBA" id="ARBA00023180"/>
    </source>
</evidence>
<dbReference type="GO" id="GO:0004169">
    <property type="term" value="F:dolichyl-phosphate-mannose-protein mannosyltransferase activity"/>
    <property type="evidence" value="ECO:0007669"/>
    <property type="project" value="UniProtKB-UniRule"/>
</dbReference>
<evidence type="ECO:0000256" key="11">
    <source>
        <dbReference type="ARBA" id="ARBA00023136"/>
    </source>
</evidence>
<evidence type="ECO:0000256" key="9">
    <source>
        <dbReference type="ARBA" id="ARBA00022824"/>
    </source>
</evidence>
<reference evidence="17 18" key="1">
    <citation type="submission" date="2023-10" db="EMBL/GenBank/DDBJ databases">
        <title>Draft Genome Sequence of Candida saopaulonensis from a very Premature Infant with Sepsis.</title>
        <authorList>
            <person name="Ning Y."/>
            <person name="Dai R."/>
            <person name="Xiao M."/>
            <person name="Xu Y."/>
            <person name="Yan Q."/>
            <person name="Zhang L."/>
        </authorList>
    </citation>
    <scope>NUCLEOTIDE SEQUENCE [LARGE SCALE GENOMIC DNA]</scope>
    <source>
        <strain evidence="17 18">19XY460</strain>
    </source>
</reference>
<evidence type="ECO:0000256" key="14">
    <source>
        <dbReference type="ARBA" id="ARBA00045102"/>
    </source>
</evidence>
<dbReference type="CDD" id="cd23286">
    <property type="entry name" value="beta-trefoil_MIR_PMT7-like"/>
    <property type="match status" value="1"/>
</dbReference>
<dbReference type="PANTHER" id="PTHR10050">
    <property type="entry name" value="DOLICHYL-PHOSPHATE-MANNOSE--PROTEIN MANNOSYLTRANSFERASE"/>
    <property type="match status" value="1"/>
</dbReference>
<gene>
    <name evidence="17" type="ORF">PUMCH_002760</name>
</gene>
<feature type="transmembrane region" description="Helical" evidence="15">
    <location>
        <begin position="683"/>
        <end position="701"/>
    </location>
</feature>
<dbReference type="GO" id="GO:0005789">
    <property type="term" value="C:endoplasmic reticulum membrane"/>
    <property type="evidence" value="ECO:0007669"/>
    <property type="project" value="UniProtKB-SubCell"/>
</dbReference>
<dbReference type="PANTHER" id="PTHR10050:SF50">
    <property type="entry name" value="DOLICHYL-PHOSPHATE-MANNOSE--PROTEIN MANNOSYLTRANSFERASE 1-RELATED"/>
    <property type="match status" value="1"/>
</dbReference>
<dbReference type="SMART" id="SM00472">
    <property type="entry name" value="MIR"/>
    <property type="match status" value="3"/>
</dbReference>
<keyword evidence="10 15" id="KW-1133">Transmembrane helix</keyword>
<dbReference type="InterPro" id="IPR003342">
    <property type="entry name" value="ArnT-like_N"/>
</dbReference>
<keyword evidence="8" id="KW-0677">Repeat</keyword>